<feature type="compositionally biased region" description="Basic and acidic residues" evidence="2">
    <location>
        <begin position="485"/>
        <end position="498"/>
    </location>
</feature>
<feature type="compositionally biased region" description="Basic and acidic residues" evidence="2">
    <location>
        <begin position="120"/>
        <end position="178"/>
    </location>
</feature>
<dbReference type="RefSeq" id="XP_064712655.1">
    <property type="nucleotide sequence ID" value="XM_064844795.1"/>
</dbReference>
<organism evidence="3 4">
    <name type="scientific">Exophiala bonariae</name>
    <dbReference type="NCBI Taxonomy" id="1690606"/>
    <lineage>
        <taxon>Eukaryota</taxon>
        <taxon>Fungi</taxon>
        <taxon>Dikarya</taxon>
        <taxon>Ascomycota</taxon>
        <taxon>Pezizomycotina</taxon>
        <taxon>Eurotiomycetes</taxon>
        <taxon>Chaetothyriomycetidae</taxon>
        <taxon>Chaetothyriales</taxon>
        <taxon>Herpotrichiellaceae</taxon>
        <taxon>Exophiala</taxon>
    </lineage>
</organism>
<protein>
    <submittedName>
        <fullName evidence="3">Uncharacterized protein</fullName>
    </submittedName>
</protein>
<feature type="region of interest" description="Disordered" evidence="2">
    <location>
        <begin position="116"/>
        <end position="178"/>
    </location>
</feature>
<evidence type="ECO:0000256" key="1">
    <source>
        <dbReference type="SAM" id="Coils"/>
    </source>
</evidence>
<dbReference type="GeneID" id="89969391"/>
<keyword evidence="4" id="KW-1185">Reference proteome</keyword>
<dbReference type="Proteomes" id="UP001358417">
    <property type="component" value="Unassembled WGS sequence"/>
</dbReference>
<reference evidence="3 4" key="1">
    <citation type="submission" date="2023-08" db="EMBL/GenBank/DDBJ databases">
        <title>Black Yeasts Isolated from many extreme environments.</title>
        <authorList>
            <person name="Coleine C."/>
            <person name="Stajich J.E."/>
            <person name="Selbmann L."/>
        </authorList>
    </citation>
    <scope>NUCLEOTIDE SEQUENCE [LARGE SCALE GENOMIC DNA]</scope>
    <source>
        <strain evidence="3 4">CCFEE 5792</strain>
    </source>
</reference>
<sequence length="513" mass="58076">MATLDHASEGPGSRMHHLFKTCPDVTCGHTVSSRLHQIEKTQRDTGFQIADIHRFEAVVDELKKQIRKLDFENKDFQKDIASLEQVNKAHEQEKDGQTRTIDNLHTTLADLRKKLAKAGDGTKREKQRKEHENALAKAHKEGEANRKKCEALKKASVELEKDNSELRKSRDEAANKARESEIKIEELIAMTEKASAVAKKRLLEDGRKIKEAEQQAETGRTKIMDLETKSLQFEQQAATNAATMKRLENQLSNAGKKASTDQMTIEQLNTQLLDMSQKRSADEAKVKRLEAQIFEQTEHLNTLREALQEEKNRNEIFKQESEDHKQKTTDILAHVQGYIFEAINSHIQDHNQDRDPLRGQGQPEQTAGYQIQSPDTGYESSLHTNTAGSTPIAHVESKPTSRENHAQLRPYSPEGGETDRSRIAFTPRQQIMLAEPRREREIPPFTLPPPKSSPVAGTNTQDLRNDPALKSTPPRGPRRSTSQHPDGENRGTPRRRQDSGSQRGWDSYRPGDS</sequence>
<feature type="compositionally biased region" description="Basic and acidic residues" evidence="2">
    <location>
        <begin position="395"/>
        <end position="406"/>
    </location>
</feature>
<dbReference type="EMBL" id="JAVRRD010000001">
    <property type="protein sequence ID" value="KAK5065331.1"/>
    <property type="molecule type" value="Genomic_DNA"/>
</dbReference>
<name>A0AAV9NSM8_9EURO</name>
<evidence type="ECO:0000313" key="3">
    <source>
        <dbReference type="EMBL" id="KAK5065331.1"/>
    </source>
</evidence>
<feature type="compositionally biased region" description="Polar residues" evidence="2">
    <location>
        <begin position="362"/>
        <end position="389"/>
    </location>
</feature>
<evidence type="ECO:0000256" key="2">
    <source>
        <dbReference type="SAM" id="MobiDB-lite"/>
    </source>
</evidence>
<evidence type="ECO:0000313" key="4">
    <source>
        <dbReference type="Proteomes" id="UP001358417"/>
    </source>
</evidence>
<comment type="caution">
    <text evidence="3">The sequence shown here is derived from an EMBL/GenBank/DDBJ whole genome shotgun (WGS) entry which is preliminary data.</text>
</comment>
<keyword evidence="1" id="KW-0175">Coiled coil</keyword>
<accession>A0AAV9NSM8</accession>
<dbReference type="AlphaFoldDB" id="A0AAV9NSM8"/>
<gene>
    <name evidence="3" type="ORF">LTR84_001169</name>
</gene>
<proteinExistence type="predicted"/>
<feature type="coiled-coil region" evidence="1">
    <location>
        <begin position="272"/>
        <end position="327"/>
    </location>
</feature>
<feature type="coiled-coil region" evidence="1">
    <location>
        <begin position="52"/>
        <end position="100"/>
    </location>
</feature>
<feature type="region of interest" description="Disordered" evidence="2">
    <location>
        <begin position="350"/>
        <end position="513"/>
    </location>
</feature>